<proteinExistence type="predicted"/>
<reference evidence="1" key="1">
    <citation type="submission" date="2018-01" db="EMBL/GenBank/DDBJ databases">
        <authorList>
            <person name="Krukenberg V."/>
        </authorList>
    </citation>
    <scope>NUCLEOTIDE SEQUENCE</scope>
    <source>
        <strain evidence="1">E20ANME2</strain>
    </source>
</reference>
<name>A0AC61L2A5_9EURY</name>
<organism evidence="1 2">
    <name type="scientific">Candidatus Methanogaster sp</name>
    <dbReference type="NCBI Taxonomy" id="3386292"/>
    <lineage>
        <taxon>Archaea</taxon>
        <taxon>Methanobacteriati</taxon>
        <taxon>Methanobacteriota</taxon>
        <taxon>Stenosarchaea group</taxon>
        <taxon>Methanomicrobia</taxon>
        <taxon>Methanosarcinales</taxon>
        <taxon>ANME-2 cluster</taxon>
        <taxon>Candidatus Methanogasteraceae</taxon>
        <taxon>Candidatus Methanogaster</taxon>
    </lineage>
</organism>
<sequence>MYCIDASVLTNSVIVNEEFHEYSKGLLAVIKEREIMVVVPEIVLPEIASAISRGTGDPYRAIAFTSKLRQLPNFIFIPIDSSLADSSSKLAAIYKLMGCDSIYVAVASIFNAKLVSLDKQQRKRASECIEASAPMEELKNLGEI</sequence>
<accession>A0AC61L2A5</accession>
<comment type="caution">
    <text evidence="1">The sequence shown here is derived from an EMBL/GenBank/DDBJ whole genome shotgun (WGS) entry which is preliminary data.</text>
</comment>
<evidence type="ECO:0000313" key="2">
    <source>
        <dbReference type="Proteomes" id="UP000248329"/>
    </source>
</evidence>
<gene>
    <name evidence="1" type="ORF">C4B59_08880</name>
</gene>
<dbReference type="Proteomes" id="UP000248329">
    <property type="component" value="Unassembled WGS sequence"/>
</dbReference>
<evidence type="ECO:0000313" key="1">
    <source>
        <dbReference type="EMBL" id="PXF60493.1"/>
    </source>
</evidence>
<protein>
    <submittedName>
        <fullName evidence="1">Uncharacterized protein</fullName>
    </submittedName>
</protein>
<dbReference type="EMBL" id="PQXF01000015">
    <property type="protein sequence ID" value="PXF60493.1"/>
    <property type="molecule type" value="Genomic_DNA"/>
</dbReference>